<dbReference type="InterPro" id="IPR005835">
    <property type="entry name" value="NTP_transferase_dom"/>
</dbReference>
<evidence type="ECO:0000256" key="1">
    <source>
        <dbReference type="ARBA" id="ARBA00005166"/>
    </source>
</evidence>
<feature type="domain" description="Mannose-1-phosphate guanyltransferase C-terminal" evidence="12">
    <location>
        <begin position="276"/>
        <end position="363"/>
    </location>
</feature>
<dbReference type="InterPro" id="IPR050065">
    <property type="entry name" value="GlmU-like"/>
</dbReference>
<dbReference type="CDD" id="cd05636">
    <property type="entry name" value="LbH_G1P_TT_C_like"/>
    <property type="match status" value="1"/>
</dbReference>
<comment type="catalytic activity">
    <reaction evidence="10">
        <text>N-acetyl-alpha-D-glucosamine 1-phosphate + UTP + H(+) = UDP-N-acetyl-alpha-D-glucosamine + diphosphate</text>
        <dbReference type="Rhea" id="RHEA:13509"/>
        <dbReference type="ChEBI" id="CHEBI:15378"/>
        <dbReference type="ChEBI" id="CHEBI:33019"/>
        <dbReference type="ChEBI" id="CHEBI:46398"/>
        <dbReference type="ChEBI" id="CHEBI:57705"/>
        <dbReference type="ChEBI" id="CHEBI:57776"/>
        <dbReference type="EC" id="2.7.7.23"/>
    </reaction>
</comment>
<keyword evidence="5" id="KW-0808">Transferase</keyword>
<keyword evidence="8" id="KW-0012">Acyltransferase</keyword>
<evidence type="ECO:0000256" key="5">
    <source>
        <dbReference type="ARBA" id="ARBA00022679"/>
    </source>
</evidence>
<comment type="caution">
    <text evidence="13">The sequence shown here is derived from an EMBL/GenBank/DDBJ whole genome shotgun (WGS) entry which is preliminary data.</text>
</comment>
<evidence type="ECO:0000256" key="6">
    <source>
        <dbReference type="ARBA" id="ARBA00022695"/>
    </source>
</evidence>
<dbReference type="InterPro" id="IPR011004">
    <property type="entry name" value="Trimer_LpxA-like_sf"/>
</dbReference>
<feature type="domain" description="Nucleotidyl transferase" evidence="11">
    <location>
        <begin position="3"/>
        <end position="240"/>
    </location>
</feature>
<sequence length="430" mass="47617">MKKAVVLAAGKGVRLQPFTNTRPKHLIPIAGAPLILHVLKAIKEAGIEKVLVVGYYMLEKIKSYLEELRSNLKLEFEYVNQGGVYGTAHALSIASNFVGEDDFLLIYGDIVFDYDIVKTVIRAHESAKPIVTMATMLSSKPQDFGVVHTHEDRVLKVEEKPKHVITPSYVNIGIYAMSPEVIDFSKRTPLSERGEYELTTTINMLIEHNKEVLAVKVREGSWLDVGRPWNILDANRFLLNKLVTRQVVEGAVENNVSLKGPVVIEEGARVRSGAYIEGPTWISEGCDIGPNCYIRPYTYLAKNVRIGNACEIKESVLMEGTHVGHLSYVGDSVIGEHCNLGAGTITANLRFDDAPVKVTVKGERISSGRRKLGAFLGGYVKTGINVSFLPGVIVGEYSWIGPHILVDRDIPPKTIVLLKHQELEFRCSEK</sequence>
<dbReference type="SUPFAM" id="SSF53448">
    <property type="entry name" value="Nucleotide-diphospho-sugar transferases"/>
    <property type="match status" value="1"/>
</dbReference>
<evidence type="ECO:0000256" key="2">
    <source>
        <dbReference type="ARBA" id="ARBA00005208"/>
    </source>
</evidence>
<evidence type="ECO:0000259" key="12">
    <source>
        <dbReference type="Pfam" id="PF25087"/>
    </source>
</evidence>
<comment type="pathway">
    <text evidence="2">Nucleotide-sugar biosynthesis; UDP-N-acetyl-alpha-D-glucosamine biosynthesis; UDP-N-acetyl-alpha-D-glucosamine from N-acetyl-alpha-D-glucosamine 1-phosphate: step 1/1.</text>
</comment>
<dbReference type="InterPro" id="IPR056729">
    <property type="entry name" value="GMPPB_C"/>
</dbReference>
<evidence type="ECO:0000256" key="7">
    <source>
        <dbReference type="ARBA" id="ARBA00023268"/>
    </source>
</evidence>
<evidence type="ECO:0000259" key="11">
    <source>
        <dbReference type="Pfam" id="PF00483"/>
    </source>
</evidence>
<comment type="similarity">
    <text evidence="4">In the N-terminal section; belongs to the N-acetylglucosamine-1-phosphate uridyltransferase family.</text>
</comment>
<gene>
    <name evidence="13" type="ORF">DRJ31_00765</name>
</gene>
<dbReference type="InterPro" id="IPR029044">
    <property type="entry name" value="Nucleotide-diphossugar_trans"/>
</dbReference>
<evidence type="ECO:0000256" key="8">
    <source>
        <dbReference type="ARBA" id="ARBA00023315"/>
    </source>
</evidence>
<dbReference type="SUPFAM" id="SSF51161">
    <property type="entry name" value="Trimeric LpxA-like enzymes"/>
    <property type="match status" value="1"/>
</dbReference>
<accession>A0A497EV44</accession>
<reference evidence="13 14" key="1">
    <citation type="submission" date="2018-06" db="EMBL/GenBank/DDBJ databases">
        <title>Extensive metabolic versatility and redundancy in microbially diverse, dynamic hydrothermal sediments.</title>
        <authorList>
            <person name="Dombrowski N."/>
            <person name="Teske A."/>
            <person name="Baker B.J."/>
        </authorList>
    </citation>
    <scope>NUCLEOTIDE SEQUENCE [LARGE SCALE GENOMIC DNA]</scope>
    <source>
        <strain evidence="13">B66_G16</strain>
    </source>
</reference>
<comment type="catalytic activity">
    <reaction evidence="9">
        <text>alpha-D-glucosamine 1-phosphate + acetyl-CoA = N-acetyl-alpha-D-glucosamine 1-phosphate + CoA + H(+)</text>
        <dbReference type="Rhea" id="RHEA:13725"/>
        <dbReference type="ChEBI" id="CHEBI:15378"/>
        <dbReference type="ChEBI" id="CHEBI:57287"/>
        <dbReference type="ChEBI" id="CHEBI:57288"/>
        <dbReference type="ChEBI" id="CHEBI:57776"/>
        <dbReference type="ChEBI" id="CHEBI:58516"/>
        <dbReference type="EC" id="2.3.1.157"/>
    </reaction>
</comment>
<dbReference type="AlphaFoldDB" id="A0A497EV44"/>
<comment type="pathway">
    <text evidence="1">Nucleotide-sugar biosynthesis; UDP-N-acetyl-alpha-D-glucosamine biosynthesis; N-acetyl-alpha-D-glucosamine 1-phosphate from alpha-D-glucosamine 6-phosphate (route II): step 2/2.</text>
</comment>
<evidence type="ECO:0000313" key="13">
    <source>
        <dbReference type="EMBL" id="RLE50590.1"/>
    </source>
</evidence>
<keyword evidence="7" id="KW-0511">Multifunctional enzyme</keyword>
<name>A0A497EV44_9CREN</name>
<dbReference type="Pfam" id="PF00483">
    <property type="entry name" value="NTP_transferase"/>
    <property type="match status" value="1"/>
</dbReference>
<evidence type="ECO:0000256" key="10">
    <source>
        <dbReference type="ARBA" id="ARBA00048493"/>
    </source>
</evidence>
<dbReference type="PANTHER" id="PTHR43584">
    <property type="entry name" value="NUCLEOTIDYL TRANSFERASE"/>
    <property type="match status" value="1"/>
</dbReference>
<dbReference type="GO" id="GO:0006048">
    <property type="term" value="P:UDP-N-acetylglucosamine biosynthetic process"/>
    <property type="evidence" value="ECO:0007669"/>
    <property type="project" value="UniProtKB-UniPathway"/>
</dbReference>
<dbReference type="Gene3D" id="3.90.550.10">
    <property type="entry name" value="Spore Coat Polysaccharide Biosynthesis Protein SpsA, Chain A"/>
    <property type="match status" value="1"/>
</dbReference>
<evidence type="ECO:0000256" key="4">
    <source>
        <dbReference type="ARBA" id="ARBA00007947"/>
    </source>
</evidence>
<dbReference type="Gene3D" id="2.160.10.10">
    <property type="entry name" value="Hexapeptide repeat proteins"/>
    <property type="match status" value="1"/>
</dbReference>
<dbReference type="GO" id="GO:0019134">
    <property type="term" value="F:glucosamine-1-phosphate N-acetyltransferase activity"/>
    <property type="evidence" value="ECO:0007669"/>
    <property type="project" value="UniProtKB-EC"/>
</dbReference>
<evidence type="ECO:0000313" key="14">
    <source>
        <dbReference type="Proteomes" id="UP000278475"/>
    </source>
</evidence>
<proteinExistence type="inferred from homology"/>
<dbReference type="PANTHER" id="PTHR43584:SF8">
    <property type="entry name" value="N-ACETYLMURAMATE ALPHA-1-PHOSPHATE URIDYLYLTRANSFERASE"/>
    <property type="match status" value="1"/>
</dbReference>
<dbReference type="UniPathway" id="UPA00113">
    <property type="reaction ID" value="UER00532"/>
</dbReference>
<evidence type="ECO:0000256" key="9">
    <source>
        <dbReference type="ARBA" id="ARBA00048247"/>
    </source>
</evidence>
<dbReference type="Proteomes" id="UP000278475">
    <property type="component" value="Unassembled WGS sequence"/>
</dbReference>
<comment type="similarity">
    <text evidence="3">In the C-terminal section; belongs to the transferase hexapeptide repeat family.</text>
</comment>
<dbReference type="EMBL" id="QMQV01000003">
    <property type="protein sequence ID" value="RLE50590.1"/>
    <property type="molecule type" value="Genomic_DNA"/>
</dbReference>
<dbReference type="Pfam" id="PF25087">
    <property type="entry name" value="GMPPB_C"/>
    <property type="match status" value="1"/>
</dbReference>
<keyword evidence="6" id="KW-0548">Nucleotidyltransferase</keyword>
<evidence type="ECO:0000256" key="3">
    <source>
        <dbReference type="ARBA" id="ARBA00007707"/>
    </source>
</evidence>
<dbReference type="InterPro" id="IPR023915">
    <property type="entry name" value="Bifunctiontional_GlmU_arc-type"/>
</dbReference>
<protein>
    <submittedName>
        <fullName evidence="13">Glucose-1-phosphate thymidylyltransferase</fullName>
    </submittedName>
</protein>
<dbReference type="NCBIfam" id="TIGR03992">
    <property type="entry name" value="Arch_glmU"/>
    <property type="match status" value="1"/>
</dbReference>
<organism evidence="13 14">
    <name type="scientific">Thermoproteota archaeon</name>
    <dbReference type="NCBI Taxonomy" id="2056631"/>
    <lineage>
        <taxon>Archaea</taxon>
        <taxon>Thermoproteota</taxon>
    </lineage>
</organism>
<dbReference type="GO" id="GO:0003977">
    <property type="term" value="F:UDP-N-acetylglucosamine diphosphorylase activity"/>
    <property type="evidence" value="ECO:0007669"/>
    <property type="project" value="UniProtKB-EC"/>
</dbReference>